<protein>
    <submittedName>
        <fullName evidence="1">Uncharacterized protein</fullName>
    </submittedName>
</protein>
<proteinExistence type="predicted"/>
<dbReference type="EMBL" id="CP003630">
    <property type="protein sequence ID" value="AFZ19304.1"/>
    <property type="molecule type" value="Genomic_DNA"/>
</dbReference>
<sequence length="54" mass="6236">MFPGKDIRRLLHPQPEIPVFFLLLHFPKMSGNCHTYLKQPSSTQCIQEALEIGQ</sequence>
<dbReference type="Proteomes" id="UP000010471">
    <property type="component" value="Chromosome"/>
</dbReference>
<evidence type="ECO:0000313" key="2">
    <source>
        <dbReference type="Proteomes" id="UP000010471"/>
    </source>
</evidence>
<name>K9WHP9_9CYAN</name>
<accession>K9WHP9</accession>
<organism evidence="1 2">
    <name type="scientific">Allocoleopsis franciscana PCC 7113</name>
    <dbReference type="NCBI Taxonomy" id="1173027"/>
    <lineage>
        <taxon>Bacteria</taxon>
        <taxon>Bacillati</taxon>
        <taxon>Cyanobacteriota</taxon>
        <taxon>Cyanophyceae</taxon>
        <taxon>Coleofasciculales</taxon>
        <taxon>Coleofasciculaceae</taxon>
        <taxon>Allocoleopsis</taxon>
        <taxon>Allocoleopsis franciscana</taxon>
    </lineage>
</organism>
<dbReference type="HOGENOM" id="CLU_3045417_0_0_3"/>
<keyword evidence="2" id="KW-1185">Reference proteome</keyword>
<dbReference type="AlphaFoldDB" id="K9WHP9"/>
<reference evidence="1 2" key="1">
    <citation type="submission" date="2012-06" db="EMBL/GenBank/DDBJ databases">
        <title>Finished chromosome of genome of Microcoleus sp. PCC 7113.</title>
        <authorList>
            <consortium name="US DOE Joint Genome Institute"/>
            <person name="Gugger M."/>
            <person name="Coursin T."/>
            <person name="Rippka R."/>
            <person name="Tandeau De Marsac N."/>
            <person name="Huntemann M."/>
            <person name="Wei C.-L."/>
            <person name="Han J."/>
            <person name="Detter J.C."/>
            <person name="Han C."/>
            <person name="Tapia R."/>
            <person name="Chen A."/>
            <person name="Kyrpides N."/>
            <person name="Mavromatis K."/>
            <person name="Markowitz V."/>
            <person name="Szeto E."/>
            <person name="Ivanova N."/>
            <person name="Pagani I."/>
            <person name="Pati A."/>
            <person name="Goodwin L."/>
            <person name="Nordberg H.P."/>
            <person name="Cantor M.N."/>
            <person name="Hua S.X."/>
            <person name="Woyke T."/>
            <person name="Kerfeld C.A."/>
        </authorList>
    </citation>
    <scope>NUCLEOTIDE SEQUENCE [LARGE SCALE GENOMIC DNA]</scope>
    <source>
        <strain evidence="1 2">PCC 7113</strain>
    </source>
</reference>
<gene>
    <name evidence="1" type="ORF">Mic7113_3580</name>
</gene>
<evidence type="ECO:0000313" key="1">
    <source>
        <dbReference type="EMBL" id="AFZ19304.1"/>
    </source>
</evidence>
<dbReference type="KEGG" id="mic:Mic7113_3580"/>